<dbReference type="InterPro" id="IPR012337">
    <property type="entry name" value="RNaseH-like_sf"/>
</dbReference>
<dbReference type="InterPro" id="IPR015378">
    <property type="entry name" value="Transposase-like_Mu_C"/>
</dbReference>
<comment type="caution">
    <text evidence="2">The sequence shown here is derived from an EMBL/GenBank/DDBJ whole genome shotgun (WGS) entry which is preliminary data.</text>
</comment>
<keyword evidence="3" id="KW-1185">Reference proteome</keyword>
<dbReference type="PANTHER" id="PTHR35004:SF6">
    <property type="entry name" value="TRANSPOSASE"/>
    <property type="match status" value="1"/>
</dbReference>
<evidence type="ECO:0000313" key="2">
    <source>
        <dbReference type="EMBL" id="CCJ33501.1"/>
    </source>
</evidence>
<protein>
    <submittedName>
        <fullName evidence="2">Transposase of IS1604-like element</fullName>
    </submittedName>
</protein>
<dbReference type="InterPro" id="IPR001584">
    <property type="entry name" value="Integrase_cat-core"/>
</dbReference>
<sequence>MDEDLRQKIALFRYSLIAPVITNTYTQSSVKEYFQEICAKQYDTPTGKKEFAPSTVKDWLRLYRKYGINGLYPKFRKDKGNFRKLSDEAKEFILSCKAEFPSRSAKSIYFELIARGYFSIGEISLSTVQRFLSKNSLPLENKSSERRAFEFEYPNDCWQSDISSGPYLTIDGKKHKTYIVAFLDDASRLVVSCKAFFEDNFVSLLSVFKDAVSKRGIPKKIFVDNGKVYKSEQMEFICASLGTILCFAKPYSPQSKGKIERWFKTLQEQWLGSIDWSSFSSIDELNLSLQEYVEGVYNVSYHSSIKQKPIEKYMKHIEKIKFIPSKQEIDYLFLYRVTRKVRNDCTIQLQNISFEVPFKYVGERINVRYDPSSLDKAYIFSDDNHILDTIYPVNKIDNSKVKRQRNIKPIDFLSFSTNSKEV</sequence>
<feature type="domain" description="Integrase catalytic" evidence="1">
    <location>
        <begin position="150"/>
        <end position="317"/>
    </location>
</feature>
<dbReference type="RefSeq" id="WP_008908768.1">
    <property type="nucleotide sequence ID" value="NZ_CAKP01000077.1"/>
</dbReference>
<dbReference type="SUPFAM" id="SSF53098">
    <property type="entry name" value="Ribonuclease H-like"/>
    <property type="match status" value="1"/>
</dbReference>
<dbReference type="STRING" id="857293.CAAU_1417"/>
<accession>I7J561</accession>
<reference evidence="2 3" key="1">
    <citation type="journal article" date="2011" name="J. Bacteriol.">
        <title>Draft genome sequence of Caloramator australicus strain RC3T, a thermoanaerobe from the Great Artesian Basin of Australia.</title>
        <authorList>
            <person name="Ogg C.D."/>
            <person name="Patel B.K.C."/>
        </authorList>
    </citation>
    <scope>NUCLEOTIDE SEQUENCE [LARGE SCALE GENOMIC DNA]</scope>
    <source>
        <strain evidence="2 3">RC3</strain>
    </source>
</reference>
<dbReference type="InterPro" id="IPR036397">
    <property type="entry name" value="RNaseH_sf"/>
</dbReference>
<dbReference type="Pfam" id="PF09299">
    <property type="entry name" value="Mu-transpos_C"/>
    <property type="match status" value="1"/>
</dbReference>
<name>I7J561_9CLOT</name>
<organism evidence="2 3">
    <name type="scientific">Caloramator australicus RC3</name>
    <dbReference type="NCBI Taxonomy" id="857293"/>
    <lineage>
        <taxon>Bacteria</taxon>
        <taxon>Bacillati</taxon>
        <taxon>Bacillota</taxon>
        <taxon>Clostridia</taxon>
        <taxon>Eubacteriales</taxon>
        <taxon>Clostridiaceae</taxon>
        <taxon>Caloramator</taxon>
    </lineage>
</organism>
<dbReference type="OrthoDB" id="9794201at2"/>
<dbReference type="eggNOG" id="COG2801">
    <property type="taxonomic scope" value="Bacteria"/>
</dbReference>
<dbReference type="Proteomes" id="UP000007652">
    <property type="component" value="Unassembled WGS sequence"/>
</dbReference>
<dbReference type="PROSITE" id="PS50994">
    <property type="entry name" value="INTEGRASE"/>
    <property type="match status" value="1"/>
</dbReference>
<dbReference type="PANTHER" id="PTHR35004">
    <property type="entry name" value="TRANSPOSASE RV3428C-RELATED"/>
    <property type="match status" value="1"/>
</dbReference>
<dbReference type="InterPro" id="IPR009057">
    <property type="entry name" value="Homeodomain-like_sf"/>
</dbReference>
<dbReference type="AlphaFoldDB" id="I7J561"/>
<evidence type="ECO:0000259" key="1">
    <source>
        <dbReference type="PROSITE" id="PS50994"/>
    </source>
</evidence>
<evidence type="ECO:0000313" key="3">
    <source>
        <dbReference type="Proteomes" id="UP000007652"/>
    </source>
</evidence>
<dbReference type="EMBL" id="CAKP01000077">
    <property type="protein sequence ID" value="CCJ33501.1"/>
    <property type="molecule type" value="Genomic_DNA"/>
</dbReference>
<proteinExistence type="predicted"/>
<gene>
    <name evidence="2" type="ORF">CAAU_1417</name>
</gene>
<dbReference type="GO" id="GO:0015074">
    <property type="term" value="P:DNA integration"/>
    <property type="evidence" value="ECO:0007669"/>
    <property type="project" value="InterPro"/>
</dbReference>
<dbReference type="Pfam" id="PF00665">
    <property type="entry name" value="rve"/>
    <property type="match status" value="1"/>
</dbReference>
<dbReference type="SUPFAM" id="SSF46689">
    <property type="entry name" value="Homeodomain-like"/>
    <property type="match status" value="1"/>
</dbReference>
<dbReference type="Gene3D" id="3.30.420.10">
    <property type="entry name" value="Ribonuclease H-like superfamily/Ribonuclease H"/>
    <property type="match status" value="1"/>
</dbReference>
<dbReference type="GO" id="GO:0003676">
    <property type="term" value="F:nucleic acid binding"/>
    <property type="evidence" value="ECO:0007669"/>
    <property type="project" value="InterPro"/>
</dbReference>